<feature type="binding site" evidence="7">
    <location>
        <position position="76"/>
    </location>
    <ligand>
        <name>Zn(2+)</name>
        <dbReference type="ChEBI" id="CHEBI:29105"/>
        <note>ligand shared between dimeric partners</note>
    </ligand>
</feature>
<dbReference type="Pfam" id="PF01502">
    <property type="entry name" value="PRA-CH"/>
    <property type="match status" value="1"/>
</dbReference>
<feature type="binding site" evidence="7">
    <location>
        <position position="79"/>
    </location>
    <ligand>
        <name>Mg(2+)</name>
        <dbReference type="ChEBI" id="CHEBI:18420"/>
    </ligand>
</feature>
<dbReference type="InterPro" id="IPR002496">
    <property type="entry name" value="PRib_AMP_CycHydrolase_dom"/>
</dbReference>
<keyword evidence="4 7" id="KW-0028">Amino-acid biosynthesis</keyword>
<keyword evidence="6 7" id="KW-0368">Histidine biosynthesis</keyword>
<organism evidence="9 10">
    <name type="scientific">Peptococcus simiae</name>
    <dbReference type="NCBI Taxonomy" id="1643805"/>
    <lineage>
        <taxon>Bacteria</taxon>
        <taxon>Bacillati</taxon>
        <taxon>Bacillota</taxon>
        <taxon>Clostridia</taxon>
        <taxon>Eubacteriales</taxon>
        <taxon>Peptococcaceae</taxon>
        <taxon>Peptococcus</taxon>
    </lineage>
</organism>
<comment type="caution">
    <text evidence="9">The sequence shown here is derived from an EMBL/GenBank/DDBJ whole genome shotgun (WGS) entry which is preliminary data.</text>
</comment>
<keyword evidence="7" id="KW-0862">Zinc</keyword>
<feature type="binding site" evidence="7">
    <location>
        <position position="77"/>
    </location>
    <ligand>
        <name>Mg(2+)</name>
        <dbReference type="ChEBI" id="CHEBI:18420"/>
    </ligand>
</feature>
<evidence type="ECO:0000313" key="9">
    <source>
        <dbReference type="EMBL" id="MFM9413467.1"/>
    </source>
</evidence>
<dbReference type="EC" id="3.5.4.19" evidence="7"/>
<keyword evidence="3 7" id="KW-0963">Cytoplasm</keyword>
<dbReference type="PANTHER" id="PTHR42945">
    <property type="entry name" value="HISTIDINE BIOSYNTHESIS BIFUNCTIONAL PROTEIN"/>
    <property type="match status" value="1"/>
</dbReference>
<evidence type="ECO:0000256" key="2">
    <source>
        <dbReference type="ARBA" id="ARBA00005169"/>
    </source>
</evidence>
<dbReference type="SUPFAM" id="SSF141734">
    <property type="entry name" value="HisI-like"/>
    <property type="match status" value="1"/>
</dbReference>
<dbReference type="PANTHER" id="PTHR42945:SF9">
    <property type="entry name" value="HISTIDINE BIOSYNTHESIS BIFUNCTIONAL PROTEIN HISIE"/>
    <property type="match status" value="1"/>
</dbReference>
<comment type="subunit">
    <text evidence="7">Homodimer.</text>
</comment>
<dbReference type="InterPro" id="IPR038019">
    <property type="entry name" value="PRib_AMP_CycHydrolase_sf"/>
</dbReference>
<sequence>MQDLAAYFEKSALVPAIVQDADTGAVLMLAYMNEAALRETLALGETVFWSRSRQTLWHKGATSGNTQTVLSITADCDKDSLLIRVRPAGPACHTGAVTCFFNDILKENDRGNL</sequence>
<evidence type="ECO:0000256" key="4">
    <source>
        <dbReference type="ARBA" id="ARBA00022605"/>
    </source>
</evidence>
<dbReference type="EMBL" id="JBJUVG010000003">
    <property type="protein sequence ID" value="MFM9413467.1"/>
    <property type="molecule type" value="Genomic_DNA"/>
</dbReference>
<dbReference type="RefSeq" id="WP_408977082.1">
    <property type="nucleotide sequence ID" value="NZ_JBJUVG010000003.1"/>
</dbReference>
<gene>
    <name evidence="7 9" type="primary">hisI</name>
    <name evidence="9" type="ORF">ACKQTC_03700</name>
</gene>
<dbReference type="Gene3D" id="3.10.20.810">
    <property type="entry name" value="Phosphoribosyl-AMP cyclohydrolase"/>
    <property type="match status" value="1"/>
</dbReference>
<comment type="catalytic activity">
    <reaction evidence="1 7">
        <text>1-(5-phospho-beta-D-ribosyl)-5'-AMP + H2O = 1-(5-phospho-beta-D-ribosyl)-5-[(5-phospho-beta-D-ribosylamino)methylideneamino]imidazole-4-carboxamide</text>
        <dbReference type="Rhea" id="RHEA:20049"/>
        <dbReference type="ChEBI" id="CHEBI:15377"/>
        <dbReference type="ChEBI" id="CHEBI:58435"/>
        <dbReference type="ChEBI" id="CHEBI:59457"/>
        <dbReference type="EC" id="3.5.4.19"/>
    </reaction>
</comment>
<dbReference type="HAMAP" id="MF_01021">
    <property type="entry name" value="HisI"/>
    <property type="match status" value="1"/>
</dbReference>
<evidence type="ECO:0000256" key="6">
    <source>
        <dbReference type="ARBA" id="ARBA00023102"/>
    </source>
</evidence>
<comment type="cofactor">
    <cofactor evidence="7">
        <name>Zn(2+)</name>
        <dbReference type="ChEBI" id="CHEBI:29105"/>
    </cofactor>
    <text evidence="7">Binds 1 zinc ion per subunit.</text>
</comment>
<feature type="binding site" evidence="7">
    <location>
        <position position="99"/>
    </location>
    <ligand>
        <name>Zn(2+)</name>
        <dbReference type="ChEBI" id="CHEBI:29105"/>
        <note>ligand shared between dimeric partners</note>
    </ligand>
</feature>
<dbReference type="InterPro" id="IPR026660">
    <property type="entry name" value="PRA-CH"/>
</dbReference>
<evidence type="ECO:0000256" key="1">
    <source>
        <dbReference type="ARBA" id="ARBA00000024"/>
    </source>
</evidence>
<keyword evidence="5 7" id="KW-0378">Hydrolase</keyword>
<protein>
    <recommendedName>
        <fullName evidence="7">Phosphoribosyl-AMP cyclohydrolase</fullName>
        <shortName evidence="7">PRA-CH</shortName>
        <ecNumber evidence="7">3.5.4.19</ecNumber>
    </recommendedName>
</protein>
<evidence type="ECO:0000256" key="3">
    <source>
        <dbReference type="ARBA" id="ARBA00022490"/>
    </source>
</evidence>
<comment type="function">
    <text evidence="7">Catalyzes the hydrolysis of the adenine ring of phosphoribosyl-AMP.</text>
</comment>
<evidence type="ECO:0000256" key="5">
    <source>
        <dbReference type="ARBA" id="ARBA00022801"/>
    </source>
</evidence>
<dbReference type="Proteomes" id="UP001631949">
    <property type="component" value="Unassembled WGS sequence"/>
</dbReference>
<accession>A0ABW9GZ65</accession>
<name>A0ABW9GZ65_9FIRM</name>
<reference evidence="9 10" key="1">
    <citation type="journal article" date="2016" name="Int. J. Syst. Evol. Microbiol.">
        <title>Peptococcus simiae sp. nov., isolated from rhesus macaque faeces and emended description of the genus Peptococcus.</title>
        <authorList>
            <person name="Shkoporov A.N."/>
            <person name="Efimov B.A."/>
            <person name="Kondova I."/>
            <person name="Ouwerling B."/>
            <person name="Chaplin A.V."/>
            <person name="Shcherbakova V.A."/>
            <person name="Langermans J.A.M."/>
        </authorList>
    </citation>
    <scope>NUCLEOTIDE SEQUENCE [LARGE SCALE GENOMIC DNA]</scope>
    <source>
        <strain evidence="9 10">M108</strain>
    </source>
</reference>
<feature type="binding site" evidence="7">
    <location>
        <position position="75"/>
    </location>
    <ligand>
        <name>Mg(2+)</name>
        <dbReference type="ChEBI" id="CHEBI:18420"/>
    </ligand>
</feature>
<comment type="pathway">
    <text evidence="2 7">Amino-acid biosynthesis; L-histidine biosynthesis; L-histidine from 5-phospho-alpha-D-ribose 1-diphosphate: step 3/9.</text>
</comment>
<feature type="binding site" evidence="7">
    <location>
        <position position="92"/>
    </location>
    <ligand>
        <name>Zn(2+)</name>
        <dbReference type="ChEBI" id="CHEBI:29105"/>
        <note>ligand shared between dimeric partners</note>
    </ligand>
</feature>
<evidence type="ECO:0000256" key="7">
    <source>
        <dbReference type="HAMAP-Rule" id="MF_01021"/>
    </source>
</evidence>
<evidence type="ECO:0000259" key="8">
    <source>
        <dbReference type="Pfam" id="PF01502"/>
    </source>
</evidence>
<keyword evidence="7" id="KW-0460">Magnesium</keyword>
<feature type="domain" description="Phosphoribosyl-AMP cyclohydrolase" evidence="8">
    <location>
        <begin position="28"/>
        <end position="101"/>
    </location>
</feature>
<comment type="subcellular location">
    <subcellularLocation>
        <location evidence="7">Cytoplasm</location>
    </subcellularLocation>
</comment>
<dbReference type="NCBIfam" id="NF000768">
    <property type="entry name" value="PRK00051.1"/>
    <property type="match status" value="1"/>
</dbReference>
<keyword evidence="7" id="KW-0479">Metal-binding</keyword>
<comment type="similarity">
    <text evidence="7">Belongs to the PRA-CH family.</text>
</comment>
<proteinExistence type="inferred from homology"/>
<evidence type="ECO:0000313" key="10">
    <source>
        <dbReference type="Proteomes" id="UP001631949"/>
    </source>
</evidence>
<dbReference type="GO" id="GO:0004635">
    <property type="term" value="F:phosphoribosyl-AMP cyclohydrolase activity"/>
    <property type="evidence" value="ECO:0007669"/>
    <property type="project" value="UniProtKB-EC"/>
</dbReference>
<keyword evidence="10" id="KW-1185">Reference proteome</keyword>
<comment type="cofactor">
    <cofactor evidence="7">
        <name>Mg(2+)</name>
        <dbReference type="ChEBI" id="CHEBI:18420"/>
    </cofactor>
    <text evidence="7">Binds 1 Mg(2+) ion per subunit.</text>
</comment>